<reference evidence="1 2" key="1">
    <citation type="journal article" date="2024" name="Genome Biol. Evol.">
        <title>Chromosome-level genome assembly of the viviparous eelpout Zoarces viviparus.</title>
        <authorList>
            <person name="Fuhrmann N."/>
            <person name="Brasseur M.V."/>
            <person name="Bakowski C.E."/>
            <person name="Podsiadlowski L."/>
            <person name="Prost S."/>
            <person name="Krehenwinkel H."/>
            <person name="Mayer C."/>
        </authorList>
    </citation>
    <scope>NUCLEOTIDE SEQUENCE [LARGE SCALE GENOMIC DNA]</scope>
    <source>
        <strain evidence="1">NO-MEL_2022_Ind0_liver</strain>
    </source>
</reference>
<keyword evidence="2" id="KW-1185">Reference proteome</keyword>
<dbReference type="Proteomes" id="UP001488805">
    <property type="component" value="Unassembled WGS sequence"/>
</dbReference>
<dbReference type="EMBL" id="JBCEZU010000329">
    <property type="protein sequence ID" value="KAK9520820.1"/>
    <property type="molecule type" value="Genomic_DNA"/>
</dbReference>
<accession>A0AAW1EEE8</accession>
<organism evidence="1 2">
    <name type="scientific">Zoarces viviparus</name>
    <name type="common">Viviparous eelpout</name>
    <name type="synonym">Blennius viviparus</name>
    <dbReference type="NCBI Taxonomy" id="48416"/>
    <lineage>
        <taxon>Eukaryota</taxon>
        <taxon>Metazoa</taxon>
        <taxon>Chordata</taxon>
        <taxon>Craniata</taxon>
        <taxon>Vertebrata</taxon>
        <taxon>Euteleostomi</taxon>
        <taxon>Actinopterygii</taxon>
        <taxon>Neopterygii</taxon>
        <taxon>Teleostei</taxon>
        <taxon>Neoteleostei</taxon>
        <taxon>Acanthomorphata</taxon>
        <taxon>Eupercaria</taxon>
        <taxon>Perciformes</taxon>
        <taxon>Cottioidei</taxon>
        <taxon>Zoarcales</taxon>
        <taxon>Zoarcidae</taxon>
        <taxon>Zoarcinae</taxon>
        <taxon>Zoarces</taxon>
    </lineage>
</organism>
<sequence>MGLKVPVSSGMEAYKCWSLGSLLPAGAGMTSSEREGKKKKRLYVLIKGPTGSAMLDIDLCALVVAQESRSLLFKLSNYQFLLCPKALKLN</sequence>
<proteinExistence type="predicted"/>
<gene>
    <name evidence="1" type="ORF">VZT92_020680</name>
</gene>
<evidence type="ECO:0000313" key="2">
    <source>
        <dbReference type="Proteomes" id="UP001488805"/>
    </source>
</evidence>
<comment type="caution">
    <text evidence="1">The sequence shown here is derived from an EMBL/GenBank/DDBJ whole genome shotgun (WGS) entry which is preliminary data.</text>
</comment>
<protein>
    <submittedName>
        <fullName evidence="1">Uncharacterized protein</fullName>
    </submittedName>
</protein>
<name>A0AAW1EEE8_ZOAVI</name>
<dbReference type="AlphaFoldDB" id="A0AAW1EEE8"/>
<evidence type="ECO:0000313" key="1">
    <source>
        <dbReference type="EMBL" id="KAK9520820.1"/>
    </source>
</evidence>